<sequence length="135" mass="15722">MAIINLLTNLVLITIVFQKINACIITSEYEVEIFNGLPSAYSPLTIRCKSKDRDLGYQTLNVNKTFEWIFCENIFGRTLYTCDFRWGNKRQGFQVFNSKTSRDCAGGLCFWLAKSDGFYFKNFFSGLVKKYDWLQ</sequence>
<dbReference type="AlphaFoldDB" id="A0A830C5X7"/>
<protein>
    <recommendedName>
        <fullName evidence="6">S-protein homolog</fullName>
    </recommendedName>
</protein>
<keyword evidence="5 6" id="KW-0732">Signal</keyword>
<comment type="caution">
    <text evidence="7">The sequence shown here is derived from an EMBL/GenBank/DDBJ whole genome shotgun (WGS) entry which is preliminary data.</text>
</comment>
<evidence type="ECO:0000313" key="9">
    <source>
        <dbReference type="Proteomes" id="UP000653305"/>
    </source>
</evidence>
<evidence type="ECO:0000313" key="8">
    <source>
        <dbReference type="EMBL" id="GFQ08504.1"/>
    </source>
</evidence>
<dbReference type="PANTHER" id="PTHR31232:SF172">
    <property type="entry name" value="S-PROTEIN HOMOLOG"/>
    <property type="match status" value="1"/>
</dbReference>
<evidence type="ECO:0000313" key="7">
    <source>
        <dbReference type="EMBL" id="GFP94526.1"/>
    </source>
</evidence>
<comment type="subcellular location">
    <subcellularLocation>
        <location evidence="1 6">Secreted</location>
    </subcellularLocation>
</comment>
<evidence type="ECO:0000256" key="4">
    <source>
        <dbReference type="ARBA" id="ARBA00022525"/>
    </source>
</evidence>
<keyword evidence="9" id="KW-1185">Reference proteome</keyword>
<accession>A0A830C5X7</accession>
<dbReference type="Pfam" id="PF05938">
    <property type="entry name" value="Self-incomp_S1"/>
    <property type="match status" value="1"/>
</dbReference>
<keyword evidence="3 6" id="KW-0713">Self-incompatibility</keyword>
<dbReference type="GO" id="GO:0060320">
    <property type="term" value="P:rejection of self pollen"/>
    <property type="evidence" value="ECO:0007669"/>
    <property type="project" value="UniProtKB-KW"/>
</dbReference>
<proteinExistence type="inferred from homology"/>
<organism evidence="7 9">
    <name type="scientific">Phtheirospermum japonicum</name>
    <dbReference type="NCBI Taxonomy" id="374723"/>
    <lineage>
        <taxon>Eukaryota</taxon>
        <taxon>Viridiplantae</taxon>
        <taxon>Streptophyta</taxon>
        <taxon>Embryophyta</taxon>
        <taxon>Tracheophyta</taxon>
        <taxon>Spermatophyta</taxon>
        <taxon>Magnoliopsida</taxon>
        <taxon>eudicotyledons</taxon>
        <taxon>Gunneridae</taxon>
        <taxon>Pentapetalae</taxon>
        <taxon>asterids</taxon>
        <taxon>lamiids</taxon>
        <taxon>Lamiales</taxon>
        <taxon>Orobanchaceae</taxon>
        <taxon>Orobanchaceae incertae sedis</taxon>
        <taxon>Phtheirospermum</taxon>
    </lineage>
</organism>
<gene>
    <name evidence="7" type="ORF">PHJA_001597000</name>
    <name evidence="8" type="ORF">PHJA_002994400</name>
</gene>
<evidence type="ECO:0000256" key="2">
    <source>
        <dbReference type="ARBA" id="ARBA00005581"/>
    </source>
</evidence>
<dbReference type="EMBL" id="BMAC01006430">
    <property type="protein sequence ID" value="GFQ08504.1"/>
    <property type="molecule type" value="Genomic_DNA"/>
</dbReference>
<dbReference type="Proteomes" id="UP000653305">
    <property type="component" value="Unassembled WGS sequence"/>
</dbReference>
<dbReference type="OrthoDB" id="1727555at2759"/>
<name>A0A830C5X7_9LAMI</name>
<keyword evidence="4 6" id="KW-0964">Secreted</keyword>
<feature type="chain" id="PRO_5033967860" description="S-protein homolog" evidence="6">
    <location>
        <begin position="23"/>
        <end position="135"/>
    </location>
</feature>
<feature type="signal peptide" evidence="6">
    <location>
        <begin position="1"/>
        <end position="22"/>
    </location>
</feature>
<evidence type="ECO:0000256" key="3">
    <source>
        <dbReference type="ARBA" id="ARBA00022471"/>
    </source>
</evidence>
<comment type="similarity">
    <text evidence="2 6">Belongs to the plant self-incompatibility (S1) protein family.</text>
</comment>
<dbReference type="GO" id="GO:0005576">
    <property type="term" value="C:extracellular region"/>
    <property type="evidence" value="ECO:0007669"/>
    <property type="project" value="UniProtKB-SubCell"/>
</dbReference>
<evidence type="ECO:0000256" key="1">
    <source>
        <dbReference type="ARBA" id="ARBA00004613"/>
    </source>
</evidence>
<evidence type="ECO:0000256" key="6">
    <source>
        <dbReference type="RuleBase" id="RU367044"/>
    </source>
</evidence>
<evidence type="ECO:0000256" key="5">
    <source>
        <dbReference type="ARBA" id="ARBA00022729"/>
    </source>
</evidence>
<dbReference type="PANTHER" id="PTHR31232">
    <property type="match status" value="1"/>
</dbReference>
<dbReference type="InterPro" id="IPR010264">
    <property type="entry name" value="Self-incomp_S1"/>
</dbReference>
<reference evidence="7" key="1">
    <citation type="submission" date="2020-07" db="EMBL/GenBank/DDBJ databases">
        <title>Ethylene signaling mediates host invasion by parasitic plants.</title>
        <authorList>
            <person name="Yoshida S."/>
        </authorList>
    </citation>
    <scope>NUCLEOTIDE SEQUENCE</scope>
    <source>
        <strain evidence="7">Okayama</strain>
    </source>
</reference>
<dbReference type="EMBL" id="BMAC01000355">
    <property type="protein sequence ID" value="GFP94526.1"/>
    <property type="molecule type" value="Genomic_DNA"/>
</dbReference>